<evidence type="ECO:0000313" key="2">
    <source>
        <dbReference type="EMBL" id="VAX33787.1"/>
    </source>
</evidence>
<protein>
    <submittedName>
        <fullName evidence="2">Uncharacterized protein</fullName>
    </submittedName>
</protein>
<reference evidence="2" key="1">
    <citation type="submission" date="2018-06" db="EMBL/GenBank/DDBJ databases">
        <authorList>
            <person name="Zhirakovskaya E."/>
        </authorList>
    </citation>
    <scope>NUCLEOTIDE SEQUENCE</scope>
</reference>
<dbReference type="AlphaFoldDB" id="A0A3B1DXY9"/>
<name>A0A3B1DXY9_9ZZZZ</name>
<gene>
    <name evidence="2" type="ORF">MNBD_NITROSPIRAE03-1276</name>
</gene>
<accession>A0A3B1DXY9</accession>
<organism evidence="2">
    <name type="scientific">hydrothermal vent metagenome</name>
    <dbReference type="NCBI Taxonomy" id="652676"/>
    <lineage>
        <taxon>unclassified sequences</taxon>
        <taxon>metagenomes</taxon>
        <taxon>ecological metagenomes</taxon>
    </lineage>
</organism>
<evidence type="ECO:0000256" key="1">
    <source>
        <dbReference type="SAM" id="MobiDB-lite"/>
    </source>
</evidence>
<feature type="region of interest" description="Disordered" evidence="1">
    <location>
        <begin position="1"/>
        <end position="36"/>
    </location>
</feature>
<dbReference type="EMBL" id="UOGI01000205">
    <property type="protein sequence ID" value="VAX33787.1"/>
    <property type="molecule type" value="Genomic_DNA"/>
</dbReference>
<proteinExistence type="predicted"/>
<sequence length="36" mass="4152">MVKVKERASGLTMREGSERFPEKQSLLFSENKVKNP</sequence>